<feature type="compositionally biased region" description="Low complexity" evidence="8">
    <location>
        <begin position="241"/>
        <end position="256"/>
    </location>
</feature>
<name>A0AAD9I817_9PEZI</name>
<evidence type="ECO:0000256" key="4">
    <source>
        <dbReference type="ARBA" id="ARBA00023128"/>
    </source>
</evidence>
<dbReference type="InterPro" id="IPR016939">
    <property type="entry name" value="Ribosomal_mS23_fun"/>
</dbReference>
<accession>A0AAD9I817</accession>
<gene>
    <name evidence="9" type="ORF">P8C59_007281</name>
</gene>
<dbReference type="Pfam" id="PF13741">
    <property type="entry name" value="MRP-S25"/>
    <property type="match status" value="1"/>
</dbReference>
<keyword evidence="3" id="KW-0689">Ribosomal protein</keyword>
<proteinExistence type="inferred from homology"/>
<comment type="caution">
    <text evidence="9">The sequence shown here is derived from an EMBL/GenBank/DDBJ whole genome shotgun (WGS) entry which is preliminary data.</text>
</comment>
<dbReference type="Proteomes" id="UP001217918">
    <property type="component" value="Unassembled WGS sequence"/>
</dbReference>
<dbReference type="PANTHER" id="PTHR37799:SF1">
    <property type="entry name" value="SMALL RIBOSOMAL SUBUNIT PROTEIN MS23"/>
    <property type="match status" value="1"/>
</dbReference>
<keyword evidence="10" id="KW-1185">Reference proteome</keyword>
<dbReference type="AlphaFoldDB" id="A0AAD9I817"/>
<comment type="subcellular location">
    <subcellularLocation>
        <location evidence="1">Mitochondrion</location>
    </subcellularLocation>
</comment>
<evidence type="ECO:0000256" key="8">
    <source>
        <dbReference type="SAM" id="MobiDB-lite"/>
    </source>
</evidence>
<protein>
    <recommendedName>
        <fullName evidence="6">Small ribosomal subunit protein mS23</fullName>
    </recommendedName>
    <alternativeName>
        <fullName evidence="7">37S ribosomal protein S25, mitochondrial</fullName>
    </alternativeName>
</protein>
<evidence type="ECO:0000313" key="9">
    <source>
        <dbReference type="EMBL" id="KAK2072964.1"/>
    </source>
</evidence>
<comment type="similarity">
    <text evidence="2">Belongs to the mitochondrion-specific ribosomal protein mS23 family.</text>
</comment>
<dbReference type="GO" id="GO:0003735">
    <property type="term" value="F:structural constituent of ribosome"/>
    <property type="evidence" value="ECO:0007669"/>
    <property type="project" value="InterPro"/>
</dbReference>
<reference evidence="9" key="1">
    <citation type="journal article" date="2023" name="Mol. Plant Microbe Interact.">
        <title>Elucidating the Obligate Nature and Biological Capacity of an Invasive Fungal Corn Pathogen.</title>
        <authorList>
            <person name="MacCready J.S."/>
            <person name="Roggenkamp E.M."/>
            <person name="Gdanetz K."/>
            <person name="Chilvers M.I."/>
        </authorList>
    </citation>
    <scope>NUCLEOTIDE SEQUENCE</scope>
    <source>
        <strain evidence="9">PM02</strain>
    </source>
</reference>
<sequence>MGRNFRAARVAQTAREYLTPMPLPSSILPRRDQIPKDPRPRLAPVWLRVMQRVPPADILTRPYPVQHTEPDARARRPRRTFRPTPIVHPEDQLRQDFFRDHPWELARPRVVVELDGRDAQRCDWSTGLQQPGMPLSGESVVQRQLWLMEHAGMTKEKAYDEARREFYKLRQLEDIERRIAKEEAQMVGAYFGMSANRVSMGLEDKVHEHWKTWAEKMMAKVEAVNNQAYTSFLPNEDDGELLGAADGAADGAAEQDQGGGLGP</sequence>
<dbReference type="GO" id="GO:0005763">
    <property type="term" value="C:mitochondrial small ribosomal subunit"/>
    <property type="evidence" value="ECO:0007669"/>
    <property type="project" value="InterPro"/>
</dbReference>
<feature type="region of interest" description="Disordered" evidence="8">
    <location>
        <begin position="240"/>
        <end position="263"/>
    </location>
</feature>
<evidence type="ECO:0000256" key="6">
    <source>
        <dbReference type="ARBA" id="ARBA00035137"/>
    </source>
</evidence>
<keyword evidence="5" id="KW-0687">Ribonucleoprotein</keyword>
<evidence type="ECO:0000256" key="5">
    <source>
        <dbReference type="ARBA" id="ARBA00023274"/>
    </source>
</evidence>
<organism evidence="9 10">
    <name type="scientific">Phyllachora maydis</name>
    <dbReference type="NCBI Taxonomy" id="1825666"/>
    <lineage>
        <taxon>Eukaryota</taxon>
        <taxon>Fungi</taxon>
        <taxon>Dikarya</taxon>
        <taxon>Ascomycota</taxon>
        <taxon>Pezizomycotina</taxon>
        <taxon>Sordariomycetes</taxon>
        <taxon>Sordariomycetidae</taxon>
        <taxon>Phyllachorales</taxon>
        <taxon>Phyllachoraceae</taxon>
        <taxon>Phyllachora</taxon>
    </lineage>
</organism>
<evidence type="ECO:0000256" key="3">
    <source>
        <dbReference type="ARBA" id="ARBA00022980"/>
    </source>
</evidence>
<evidence type="ECO:0000313" key="10">
    <source>
        <dbReference type="Proteomes" id="UP001217918"/>
    </source>
</evidence>
<evidence type="ECO:0000256" key="7">
    <source>
        <dbReference type="ARBA" id="ARBA00035421"/>
    </source>
</evidence>
<dbReference type="PANTHER" id="PTHR37799">
    <property type="entry name" value="37S RIBOSOMAL PROTEIN S25, MITOCHONDRIAL"/>
    <property type="match status" value="1"/>
</dbReference>
<evidence type="ECO:0000256" key="2">
    <source>
        <dbReference type="ARBA" id="ARBA00009864"/>
    </source>
</evidence>
<keyword evidence="4" id="KW-0496">Mitochondrion</keyword>
<evidence type="ECO:0000256" key="1">
    <source>
        <dbReference type="ARBA" id="ARBA00004173"/>
    </source>
</evidence>
<dbReference type="EMBL" id="JAQQPM010000006">
    <property type="protein sequence ID" value="KAK2072964.1"/>
    <property type="molecule type" value="Genomic_DNA"/>
</dbReference>